<sequence>MIHLVRREALKSIGTLCECMSEAQTVRLSYEDGARAVELARESVESYVLHGQREQPGSMRDAFYNRTGAFVRLTSTRGRGRVRGCAGSYKSKDQLGHAIVDAAIKAASGDSCGSEIEPAELQNLNISVCIVSNQILTNDPLNDLVLGKHGVAVDKGGNHGWLYPTIPIENNWSKEKYLTRVCRKAKLSPLAWQDEDTMVTLIEGQVFRERPDGGSVQELKV</sequence>
<evidence type="ECO:0000259" key="1">
    <source>
        <dbReference type="PROSITE" id="PS51112"/>
    </source>
</evidence>
<accession>A0A1G9XZM7</accession>
<dbReference type="AlphaFoldDB" id="A0A1G9XZM7"/>
<dbReference type="Gene3D" id="3.30.1490.150">
    <property type="entry name" value="Hypothetical protein ph0010, domain 2"/>
    <property type="match status" value="1"/>
</dbReference>
<dbReference type="PANTHER" id="PTHR13016">
    <property type="entry name" value="AMMECR1 HOMOLOG"/>
    <property type="match status" value="1"/>
</dbReference>
<dbReference type="PANTHER" id="PTHR13016:SF0">
    <property type="entry name" value="AMME SYNDROME CANDIDATE GENE 1 PROTEIN"/>
    <property type="match status" value="1"/>
</dbReference>
<gene>
    <name evidence="2" type="ORF">SAMN04487949_3200</name>
</gene>
<feature type="domain" description="AMMECR1" evidence="1">
    <location>
        <begin position="31"/>
        <end position="218"/>
    </location>
</feature>
<dbReference type="InterPro" id="IPR002733">
    <property type="entry name" value="AMMECR1_domain"/>
</dbReference>
<dbReference type="InterPro" id="IPR027485">
    <property type="entry name" value="AMMECR1_N"/>
</dbReference>
<keyword evidence="3" id="KW-1185">Reference proteome</keyword>
<reference evidence="3" key="1">
    <citation type="submission" date="2016-10" db="EMBL/GenBank/DDBJ databases">
        <authorList>
            <person name="Varghese N."/>
            <person name="Submissions S."/>
        </authorList>
    </citation>
    <scope>NUCLEOTIDE SEQUENCE [LARGE SCALE GENOMIC DNA]</scope>
    <source>
        <strain evidence="3">CGMCC 1.10119</strain>
    </source>
</reference>
<evidence type="ECO:0000313" key="3">
    <source>
        <dbReference type="Proteomes" id="UP000199451"/>
    </source>
</evidence>
<dbReference type="Pfam" id="PF01871">
    <property type="entry name" value="AMMECR1"/>
    <property type="match status" value="1"/>
</dbReference>
<evidence type="ECO:0000313" key="2">
    <source>
        <dbReference type="EMBL" id="SDN02254.1"/>
    </source>
</evidence>
<name>A0A1G9XZM7_9EURY</name>
<dbReference type="EMBL" id="FNHL01000004">
    <property type="protein sequence ID" value="SDN02254.1"/>
    <property type="molecule type" value="Genomic_DNA"/>
</dbReference>
<organism evidence="2 3">
    <name type="scientific">Halogranum gelatinilyticum</name>
    <dbReference type="NCBI Taxonomy" id="660521"/>
    <lineage>
        <taxon>Archaea</taxon>
        <taxon>Methanobacteriati</taxon>
        <taxon>Methanobacteriota</taxon>
        <taxon>Stenosarchaea group</taxon>
        <taxon>Halobacteria</taxon>
        <taxon>Halobacteriales</taxon>
        <taxon>Haloferacaceae</taxon>
    </lineage>
</organism>
<dbReference type="InterPro" id="IPR036071">
    <property type="entry name" value="AMMECR1_dom_sf"/>
</dbReference>
<dbReference type="STRING" id="660521.SAMN04487949_3200"/>
<dbReference type="Gene3D" id="3.30.700.20">
    <property type="entry name" value="Hypothetical protein ph0010, domain 1"/>
    <property type="match status" value="1"/>
</dbReference>
<proteinExistence type="predicted"/>
<protein>
    <recommendedName>
        <fullName evidence="1">AMMECR1 domain-containing protein</fullName>
    </recommendedName>
</protein>
<dbReference type="PROSITE" id="PS51112">
    <property type="entry name" value="AMMECR1"/>
    <property type="match status" value="1"/>
</dbReference>
<dbReference type="SUPFAM" id="SSF143447">
    <property type="entry name" value="AMMECR1-like"/>
    <property type="match status" value="1"/>
</dbReference>
<dbReference type="NCBIfam" id="TIGR00296">
    <property type="entry name" value="TIGR00296 family protein"/>
    <property type="match status" value="1"/>
</dbReference>
<dbReference type="Proteomes" id="UP000199451">
    <property type="component" value="Unassembled WGS sequence"/>
</dbReference>
<dbReference type="InterPro" id="IPR023473">
    <property type="entry name" value="AMMECR1"/>
</dbReference>